<dbReference type="InterPro" id="IPR023159">
    <property type="entry name" value="SO1590-like_sf"/>
</dbReference>
<dbReference type="SUPFAM" id="SSF159238">
    <property type="entry name" value="SO1590-like"/>
    <property type="match status" value="1"/>
</dbReference>
<dbReference type="InterPro" id="IPR021607">
    <property type="entry name" value="DUF3224"/>
</dbReference>
<dbReference type="Proteomes" id="UP001198701">
    <property type="component" value="Unassembled WGS sequence"/>
</dbReference>
<dbReference type="Pfam" id="PF11528">
    <property type="entry name" value="DUF3224"/>
    <property type="match status" value="1"/>
</dbReference>
<evidence type="ECO:0000256" key="1">
    <source>
        <dbReference type="SAM" id="MobiDB-lite"/>
    </source>
</evidence>
<keyword evidence="3" id="KW-1185">Reference proteome</keyword>
<organism evidence="2 3">
    <name type="scientific">Massilia agrisoli</name>
    <dbReference type="NCBI Taxonomy" id="2892444"/>
    <lineage>
        <taxon>Bacteria</taxon>
        <taxon>Pseudomonadati</taxon>
        <taxon>Pseudomonadota</taxon>
        <taxon>Betaproteobacteria</taxon>
        <taxon>Burkholderiales</taxon>
        <taxon>Oxalobacteraceae</taxon>
        <taxon>Telluria group</taxon>
        <taxon>Massilia</taxon>
    </lineage>
</organism>
<feature type="region of interest" description="Disordered" evidence="1">
    <location>
        <begin position="1"/>
        <end position="20"/>
    </location>
</feature>
<protein>
    <submittedName>
        <fullName evidence="2">DUF3224 domain-containing protein</fullName>
    </submittedName>
</protein>
<sequence>MQAKGAFEVQLKPAPPEPGRARVGRMLMDKQYFGELVATAQGEMLSAGNPAAGSASYVAIEHVSGALNGKQGDFALAHAGTMHNGANDLTITIVPGSGTGELIGISGKLALSIVENQHFYEIDYTLA</sequence>
<evidence type="ECO:0000313" key="2">
    <source>
        <dbReference type="EMBL" id="MCC6070752.1"/>
    </source>
</evidence>
<evidence type="ECO:0000313" key="3">
    <source>
        <dbReference type="Proteomes" id="UP001198701"/>
    </source>
</evidence>
<accession>A0ABS8ISF3</accession>
<gene>
    <name evidence="2" type="ORF">LMJ30_07255</name>
</gene>
<proteinExistence type="predicted"/>
<dbReference type="RefSeq" id="WP_229431669.1">
    <property type="nucleotide sequence ID" value="NZ_JAJHPV010000010.1"/>
</dbReference>
<reference evidence="2 3" key="1">
    <citation type="submission" date="2021-11" db="EMBL/GenBank/DDBJ databases">
        <authorList>
            <person name="Huq M.A."/>
        </authorList>
    </citation>
    <scope>NUCLEOTIDE SEQUENCE [LARGE SCALE GENOMIC DNA]</scope>
    <source>
        <strain evidence="2 3">MAHUQ-52</strain>
    </source>
</reference>
<comment type="caution">
    <text evidence="2">The sequence shown here is derived from an EMBL/GenBank/DDBJ whole genome shotgun (WGS) entry which is preliminary data.</text>
</comment>
<name>A0ABS8ISF3_9BURK</name>
<dbReference type="EMBL" id="JAJHPV010000010">
    <property type="protein sequence ID" value="MCC6070752.1"/>
    <property type="molecule type" value="Genomic_DNA"/>
</dbReference>
<dbReference type="Gene3D" id="2.40.350.10">
    <property type="entry name" value="SO1590-like"/>
    <property type="match status" value="1"/>
</dbReference>